<evidence type="ECO:0000256" key="2">
    <source>
        <dbReference type="PROSITE-ProRule" id="PRU00169"/>
    </source>
</evidence>
<dbReference type="PANTHER" id="PTHR44591:SF3">
    <property type="entry name" value="RESPONSE REGULATORY DOMAIN-CONTAINING PROTEIN"/>
    <property type="match status" value="1"/>
</dbReference>
<dbReference type="EMBL" id="QZJZ01000003">
    <property type="protein sequence ID" value="RJP62280.1"/>
    <property type="molecule type" value="Genomic_DNA"/>
</dbReference>
<proteinExistence type="predicted"/>
<dbReference type="InterPro" id="IPR001789">
    <property type="entry name" value="Sig_transdc_resp-reg_receiver"/>
</dbReference>
<dbReference type="SUPFAM" id="SSF52172">
    <property type="entry name" value="CheY-like"/>
    <property type="match status" value="1"/>
</dbReference>
<keyword evidence="1 2" id="KW-0597">Phosphoprotein</keyword>
<comment type="caution">
    <text evidence="4">The sequence shown here is derived from an EMBL/GenBank/DDBJ whole genome shotgun (WGS) entry which is preliminary data.</text>
</comment>
<dbReference type="AlphaFoldDB" id="A0A3A4RAD3"/>
<dbReference type="PROSITE" id="PS50110">
    <property type="entry name" value="RESPONSE_REGULATORY"/>
    <property type="match status" value="1"/>
</dbReference>
<dbReference type="Proteomes" id="UP000266426">
    <property type="component" value="Unassembled WGS sequence"/>
</dbReference>
<organism evidence="4 5">
    <name type="scientific">Candidatus Auribacter fodinae</name>
    <dbReference type="NCBI Taxonomy" id="2093366"/>
    <lineage>
        <taxon>Bacteria</taxon>
        <taxon>Pseudomonadati</taxon>
        <taxon>Candidatus Auribacterota</taxon>
        <taxon>Candidatus Auribacteria</taxon>
        <taxon>Candidatus Auribacterales</taxon>
        <taxon>Candidatus Auribacteraceae</taxon>
        <taxon>Candidatus Auribacter</taxon>
    </lineage>
</organism>
<dbReference type="PANTHER" id="PTHR44591">
    <property type="entry name" value="STRESS RESPONSE REGULATOR PROTEIN 1"/>
    <property type="match status" value="1"/>
</dbReference>
<reference evidence="4 5" key="1">
    <citation type="journal article" date="2017" name="ISME J.">
        <title>Energy and carbon metabolisms in a deep terrestrial subsurface fluid microbial community.</title>
        <authorList>
            <person name="Momper L."/>
            <person name="Jungbluth S.P."/>
            <person name="Lee M.D."/>
            <person name="Amend J.P."/>
        </authorList>
    </citation>
    <scope>NUCLEOTIDE SEQUENCE [LARGE SCALE GENOMIC DNA]</scope>
    <source>
        <strain evidence="4">SURF_26</strain>
    </source>
</reference>
<evidence type="ECO:0000259" key="3">
    <source>
        <dbReference type="PROSITE" id="PS50110"/>
    </source>
</evidence>
<protein>
    <submittedName>
        <fullName evidence="4">Response regulator</fullName>
    </submittedName>
</protein>
<feature type="modified residue" description="4-aspartylphosphate" evidence="2">
    <location>
        <position position="63"/>
    </location>
</feature>
<dbReference type="GO" id="GO:0000160">
    <property type="term" value="P:phosphorelay signal transduction system"/>
    <property type="evidence" value="ECO:0007669"/>
    <property type="project" value="InterPro"/>
</dbReference>
<sequence length="134" mass="14798">MIIEMKGNRKILAIDDEFAALTKMKTLLSEYGQCEVATSGGQSIALVKYALAEGKYFDLITIDIELPDIDGITLLSQILKEEEKHDCHSVKIIVSAVSTTTNVCRAANNHCDGFLVKPVKRQMLHEKLSSLGFL</sequence>
<evidence type="ECO:0000313" key="4">
    <source>
        <dbReference type="EMBL" id="RJP62280.1"/>
    </source>
</evidence>
<dbReference type="InterPro" id="IPR011006">
    <property type="entry name" value="CheY-like_superfamily"/>
</dbReference>
<dbReference type="InterPro" id="IPR050595">
    <property type="entry name" value="Bact_response_regulator"/>
</dbReference>
<dbReference type="Pfam" id="PF00072">
    <property type="entry name" value="Response_reg"/>
    <property type="match status" value="1"/>
</dbReference>
<dbReference type="Gene3D" id="3.40.50.2300">
    <property type="match status" value="1"/>
</dbReference>
<evidence type="ECO:0000256" key="1">
    <source>
        <dbReference type="ARBA" id="ARBA00022553"/>
    </source>
</evidence>
<feature type="domain" description="Response regulatory" evidence="3">
    <location>
        <begin position="10"/>
        <end position="132"/>
    </location>
</feature>
<evidence type="ECO:0000313" key="5">
    <source>
        <dbReference type="Proteomes" id="UP000266426"/>
    </source>
</evidence>
<dbReference type="SMART" id="SM00448">
    <property type="entry name" value="REC"/>
    <property type="match status" value="1"/>
</dbReference>
<accession>A0A3A4RAD3</accession>
<gene>
    <name evidence="4" type="ORF">C4541_00185</name>
</gene>
<name>A0A3A4RAD3_9BACT</name>